<gene>
    <name evidence="2" type="ORF">HC031_16895</name>
</gene>
<comment type="caution">
    <text evidence="2">The sequence shown here is derived from an EMBL/GenBank/DDBJ whole genome shotgun (WGS) entry which is preliminary data.</text>
</comment>
<organism evidence="2 3">
    <name type="scientific">Planosporangium thailandense</name>
    <dbReference type="NCBI Taxonomy" id="765197"/>
    <lineage>
        <taxon>Bacteria</taxon>
        <taxon>Bacillati</taxon>
        <taxon>Actinomycetota</taxon>
        <taxon>Actinomycetes</taxon>
        <taxon>Micromonosporales</taxon>
        <taxon>Micromonosporaceae</taxon>
        <taxon>Planosporangium</taxon>
    </lineage>
</organism>
<accession>A0ABX0XZY9</accession>
<protein>
    <recommendedName>
        <fullName evidence="4">Quercetin 2,3-dioxygenase C-terminal cupin domain-containing protein</fullName>
    </recommendedName>
</protein>
<feature type="region of interest" description="Disordered" evidence="1">
    <location>
        <begin position="1"/>
        <end position="27"/>
    </location>
</feature>
<evidence type="ECO:0000256" key="1">
    <source>
        <dbReference type="SAM" id="MobiDB-lite"/>
    </source>
</evidence>
<proteinExistence type="predicted"/>
<name>A0ABX0XZY9_9ACTN</name>
<dbReference type="Proteomes" id="UP000722989">
    <property type="component" value="Unassembled WGS sequence"/>
</dbReference>
<evidence type="ECO:0000313" key="2">
    <source>
        <dbReference type="EMBL" id="NJC71381.1"/>
    </source>
</evidence>
<evidence type="ECO:0008006" key="4">
    <source>
        <dbReference type="Google" id="ProtNLM"/>
    </source>
</evidence>
<dbReference type="RefSeq" id="WP_167926285.1">
    <property type="nucleotide sequence ID" value="NZ_JAATVY010000011.1"/>
</dbReference>
<sequence>MRLLLRSNSHRPLENGSGVEIAASPDTPRRERWQWQVRLLPGGASSADLDQKAATVTAALSRGDGSSSSVEVSTDPEVASATLEVLEPTDTVQLERGLREVLVFVVGRGQARIEDRHLLTELDVLVLEGDDPYVVDVAAVEAATSIAVVRLTAAGTRGIGWVP</sequence>
<keyword evidence="3" id="KW-1185">Reference proteome</keyword>
<reference evidence="2 3" key="1">
    <citation type="submission" date="2020-03" db="EMBL/GenBank/DDBJ databases">
        <title>WGS of the type strain of Planosporangium spp.</title>
        <authorList>
            <person name="Thawai C."/>
        </authorList>
    </citation>
    <scope>NUCLEOTIDE SEQUENCE [LARGE SCALE GENOMIC DNA]</scope>
    <source>
        <strain evidence="2 3">TBRC 5610</strain>
    </source>
</reference>
<dbReference type="EMBL" id="JAATVY010000011">
    <property type="protein sequence ID" value="NJC71381.1"/>
    <property type="molecule type" value="Genomic_DNA"/>
</dbReference>
<evidence type="ECO:0000313" key="3">
    <source>
        <dbReference type="Proteomes" id="UP000722989"/>
    </source>
</evidence>